<dbReference type="Proteomes" id="UP000095517">
    <property type="component" value="Unassembled WGS sequence"/>
</dbReference>
<dbReference type="PROSITE" id="PS51257">
    <property type="entry name" value="PROKAR_LIPOPROTEIN"/>
    <property type="match status" value="1"/>
</dbReference>
<dbReference type="SUPFAM" id="SSF48452">
    <property type="entry name" value="TPR-like"/>
    <property type="match status" value="1"/>
</dbReference>
<gene>
    <name evidence="1" type="ORF">ERS852397_01091</name>
</gene>
<dbReference type="InterPro" id="IPR011990">
    <property type="entry name" value="TPR-like_helical_dom_sf"/>
</dbReference>
<proteinExistence type="predicted"/>
<dbReference type="EMBL" id="CYZH01000005">
    <property type="protein sequence ID" value="CUN94961.1"/>
    <property type="molecule type" value="Genomic_DNA"/>
</dbReference>
<accession>A0A174B1J0</accession>
<keyword evidence="1" id="KW-0449">Lipoprotein</keyword>
<dbReference type="RefSeq" id="WP_022276180.1">
    <property type="nucleotide sequence ID" value="NZ_JBDMNG010000001.1"/>
</dbReference>
<dbReference type="InterPro" id="IPR024302">
    <property type="entry name" value="SusD-like"/>
</dbReference>
<evidence type="ECO:0000313" key="2">
    <source>
        <dbReference type="Proteomes" id="UP000095517"/>
    </source>
</evidence>
<reference evidence="1 2" key="1">
    <citation type="submission" date="2015-09" db="EMBL/GenBank/DDBJ databases">
        <authorList>
            <consortium name="Pathogen Informatics"/>
        </authorList>
    </citation>
    <scope>NUCLEOTIDE SEQUENCE [LARGE SCALE GENOMIC DNA]</scope>
    <source>
        <strain evidence="1 2">2789STDY5608840</strain>
    </source>
</reference>
<dbReference type="Pfam" id="PF12741">
    <property type="entry name" value="SusD-like"/>
    <property type="match status" value="1"/>
</dbReference>
<dbReference type="AlphaFoldDB" id="A0A174B1J0"/>
<dbReference type="CDD" id="cd08977">
    <property type="entry name" value="SusD"/>
    <property type="match status" value="1"/>
</dbReference>
<sequence length="520" mass="58011">MNKSIIKLFLLGGLTITSITSCTDNYMDYNKNPYEVTDDEMERDAHKLGAALVGMQSVIVPVGEHLAQFSECLLGGVFSGYMADSKTWGNSFSYFNQSEDWNGKVYLDIMPEIYSNLAEVKKSTTDPIPLAVAEVLKVTAIVRVTDVYGPIPYSQVGQDGKLTAPFDTQKDVYTKMFQELSDAITTLTANRTNDFSPNADQVFGGKVEKWIKFANSLKLRMAIRIRYADAILAEQMVKEAISTENGQVGVMENNDDNAFMKVSLNPFYTIFGWGDSRIGADLLTYMNAYEDPRRSVYALKSTFAGSSITNGYHGLRIGNEHTAVDAKMYSNMNVAATAPLMWMNAAEVMFLRAEAALLGWDTKDTPENYYKAGIRLSFGQHGVSNVESYLEGTTAPSSYKDPKDTYTVTLPGSAVSVKWSGADNEVNLERIITQKWIANFPLSLEGWADFRRTGYPRLLSTPNNKSNEIAEGKFARRLKYPQQEYNTNKVNVEQIVSTLPGGDKMSTHIWWDCNPRLSNE</sequence>
<evidence type="ECO:0000313" key="1">
    <source>
        <dbReference type="EMBL" id="CUN94961.1"/>
    </source>
</evidence>
<organism evidence="1 2">
    <name type="scientific">Bacteroides finegoldii</name>
    <dbReference type="NCBI Taxonomy" id="338188"/>
    <lineage>
        <taxon>Bacteria</taxon>
        <taxon>Pseudomonadati</taxon>
        <taxon>Bacteroidota</taxon>
        <taxon>Bacteroidia</taxon>
        <taxon>Bacteroidales</taxon>
        <taxon>Bacteroidaceae</taxon>
        <taxon>Bacteroides</taxon>
    </lineage>
</organism>
<dbReference type="STRING" id="338188.ERS852397_01091"/>
<dbReference type="Gene3D" id="1.25.40.390">
    <property type="match status" value="1"/>
</dbReference>
<name>A0A174B1J0_9BACE</name>
<protein>
    <submittedName>
        <fullName evidence="1">Lipoprotein</fullName>
    </submittedName>
</protein>